<evidence type="ECO:0000256" key="2">
    <source>
        <dbReference type="ARBA" id="ARBA00022450"/>
    </source>
</evidence>
<dbReference type="Gene3D" id="3.30.559.30">
    <property type="entry name" value="Nonribosomal peptide synthetase, condensation domain"/>
    <property type="match status" value="2"/>
</dbReference>
<dbReference type="InterPro" id="IPR025110">
    <property type="entry name" value="AMP-bd_C"/>
</dbReference>
<dbReference type="Gene3D" id="3.40.50.12780">
    <property type="entry name" value="N-terminal domain of ligase-like"/>
    <property type="match status" value="1"/>
</dbReference>
<dbReference type="EMBL" id="CAMAPC010000012">
    <property type="protein sequence ID" value="CAH9061871.1"/>
    <property type="molecule type" value="Genomic_DNA"/>
</dbReference>
<dbReference type="FunFam" id="1.10.1200.10:FF:000005">
    <property type="entry name" value="Nonribosomal peptide synthetase 1"/>
    <property type="match status" value="1"/>
</dbReference>
<accession>A0A9W4R1A9</accession>
<gene>
    <name evidence="5" type="primary">lgrD_6</name>
    <name evidence="5" type="ORF">PSECIP111854_02897</name>
</gene>
<dbReference type="NCBIfam" id="TIGR01720">
    <property type="entry name" value="NRPS-para261"/>
    <property type="match status" value="1"/>
</dbReference>
<sequence>MAMTLLQECWKKGIKLSEVNGNLSFKAQEGVMTPQLIEQLKANKPQLLALLKAQPDYYDARALSANERALWFLYRLRPQSTAYNMVYAIETKELYTQEQVNTAFAKLCDIHSVLALNYGERDGEPVQWLNDFKPVKTQFHEFKNMSKAQLDTWLAQQADILLAPDQHKTCHIALAHNHILATANKIQSFLSITIHHIAADFISFDFIRRDFIRLLGGETATKKIYPDHSYQKWSERQANALDKANKQFWLDSLASITPLNLPTDFAYQANMNSAGKELHNTLSKEFTSQLRTFCRMQNITPYIWWLAAFEWFMARLSGQTQFVIGTPSAGRLAPEDAEIVGYTVNPLALNCQIDPAESFSQFLIRVKEQSTNALKHQEYPFAKLVDQLDIDRDSQRSPVFQHMFTLNSVPEDNWVNEQISQELLAEQRGAAHELNLVVVDHNETFTCKWRFNNSLYKQQTVATFQVMFTHWTEQLLNDATIPYFELHSCPLSLEAKLTATKSNVNNSSAWHAFATQVEKHPQHIALREQEKYYTYAQLNELVERAAIQLAEQGFSQGDRLGITLQRSGTQVIAMLACWQLGGSFLVLDPDWPKARIEYIVQDANLSLLIGDGDGECSKYDAQVAYLTGEQLTSTATTASKPLCPSQLSPQDEAYLIYTSGSTGQPKAVQLTHSNLVHYVDALVQTIPLSQTASMTSLSKHSADLGYTALFGALLTGREYRVLNEQLALDSQALLAELKHAPVDCLKIVPSHFYGLLQAEANVALLPLQALIFGGEALTSQVIEAVKSYAPKVKIFNHYGPTEATIGALVHKVCEHNATITQPIGTPLPNYEIKIVDACGQVQAQGLAGELHIASSALAKGYLNQHKLTDEKFYVQQGQRWYRSGDNVVMNNGLVYFLGRNDEQIKIRGYRVELGEVEAALKQYISQAAVVVYNNAESQTQLLAYVVADKLQINELKSAISERLPPYMVPTQWYSIEQLPRLANGKIDRKSLAQDAAQRSTQTTLTANEPAVTWPDEHLQLEQQLLEIWQSLLNRPHISVEDDFFSVGGDSILGLQVIAQARKKDINLKPQQLFEYKTVRKLAQQLVQASVPKEQQKLLAIVRELLNNPNIQAHDDFFAVGGDSILSLQLVAKARKEGIQLLPKDIFSHKSIAKISANLPLASQPSTGQTKGKVQLDQKPFPLTPIQHWFFEQPLTNPNYWNQSLLLNVPSQLDFAALQQACADVLQTHAALRLSFNNQDGTWQQQYNSYQKAWLCDVVQQTEQAACENTFKTYQSQFNLSNAPLVRFVHFKADNLLLCTAHHLVVDAVSWQVIINDLLTSYGAIRQGKPSSLADVNYEFQQWQGYLAELANTPSIHAQQAYWQSQLALSPVFDEPVDNLYQDAQTIVTSLDNVMTEQLLNRANLAYHTNTQELLLCALTQTLTAHWQLPELTIELEGHGREANLLAPGEEQDVSRTVAWFTTRFAQKFVVTDCLEKNIITTKEQLRFIPNKGIGYGLLRYMQTQNSALNTGYSNLVSFNFLGSRNNNINEQFSLKTGLVPTTRDPRNRRAHLLDINILVENNQLHIHWSFPKPHSAFSNMNNLTQAFQTNLAVIIAHCLDSNNGRVTGADFTLANIDDKAFIRLLNELALPSDHSTQPTQH</sequence>
<feature type="domain" description="Carrier" evidence="4">
    <location>
        <begin position="1088"/>
        <end position="1162"/>
    </location>
</feature>
<proteinExistence type="predicted"/>
<dbReference type="InterPro" id="IPR045851">
    <property type="entry name" value="AMP-bd_C_sf"/>
</dbReference>
<dbReference type="InterPro" id="IPR006162">
    <property type="entry name" value="Ppantetheine_attach_site"/>
</dbReference>
<dbReference type="Pfam" id="PF13193">
    <property type="entry name" value="AMP-binding_C"/>
    <property type="match status" value="1"/>
</dbReference>
<dbReference type="PROSITE" id="PS00455">
    <property type="entry name" value="AMP_BINDING"/>
    <property type="match status" value="1"/>
</dbReference>
<dbReference type="Pfam" id="PF18563">
    <property type="entry name" value="TubC_N"/>
    <property type="match status" value="1"/>
</dbReference>
<dbReference type="SUPFAM" id="SSF52777">
    <property type="entry name" value="CoA-dependent acyltransferases"/>
    <property type="match status" value="4"/>
</dbReference>
<dbReference type="InterPro" id="IPR036736">
    <property type="entry name" value="ACP-like_sf"/>
</dbReference>
<dbReference type="Gene3D" id="1.10.10.1830">
    <property type="entry name" value="Non-ribosomal peptide synthase, adenylation domain"/>
    <property type="match status" value="1"/>
</dbReference>
<feature type="domain" description="Carrier" evidence="4">
    <location>
        <begin position="1015"/>
        <end position="1089"/>
    </location>
</feature>
<dbReference type="InterPro" id="IPR020845">
    <property type="entry name" value="AMP-binding_CS"/>
</dbReference>
<protein>
    <submittedName>
        <fullName evidence="5">Linear gramicidin synthase subunit D</fullName>
    </submittedName>
</protein>
<dbReference type="SUPFAM" id="SSF47336">
    <property type="entry name" value="ACP-like"/>
    <property type="match status" value="2"/>
</dbReference>
<dbReference type="Gene3D" id="3.30.559.10">
    <property type="entry name" value="Chloramphenicol acetyltransferase-like domain"/>
    <property type="match status" value="2"/>
</dbReference>
<dbReference type="InterPro" id="IPR044894">
    <property type="entry name" value="TubC_N_sf"/>
</dbReference>
<dbReference type="PANTHER" id="PTHR45398">
    <property type="match status" value="1"/>
</dbReference>
<dbReference type="InterPro" id="IPR023213">
    <property type="entry name" value="CAT-like_dom_sf"/>
</dbReference>
<keyword evidence="6" id="KW-1185">Reference proteome</keyword>
<dbReference type="InterPro" id="IPR009081">
    <property type="entry name" value="PP-bd_ACP"/>
</dbReference>
<dbReference type="RefSeq" id="WP_261626694.1">
    <property type="nucleotide sequence ID" value="NZ_CAMAPC010000012.1"/>
</dbReference>
<evidence type="ECO:0000259" key="4">
    <source>
        <dbReference type="PROSITE" id="PS50075"/>
    </source>
</evidence>
<dbReference type="InterPro" id="IPR010071">
    <property type="entry name" value="AA_adenyl_dom"/>
</dbReference>
<evidence type="ECO:0000256" key="1">
    <source>
        <dbReference type="ARBA" id="ARBA00001957"/>
    </source>
</evidence>
<organism evidence="5 6">
    <name type="scientific">Pseudoalteromonas holothuriae</name>
    <dbReference type="NCBI Taxonomy" id="2963714"/>
    <lineage>
        <taxon>Bacteria</taxon>
        <taxon>Pseudomonadati</taxon>
        <taxon>Pseudomonadota</taxon>
        <taxon>Gammaproteobacteria</taxon>
        <taxon>Alteromonadales</taxon>
        <taxon>Pseudoalteromonadaceae</taxon>
        <taxon>Pseudoalteromonas</taxon>
    </lineage>
</organism>
<dbReference type="InterPro" id="IPR042099">
    <property type="entry name" value="ANL_N_sf"/>
</dbReference>
<dbReference type="InterPro" id="IPR010060">
    <property type="entry name" value="NRPS_synth"/>
</dbReference>
<evidence type="ECO:0000256" key="3">
    <source>
        <dbReference type="ARBA" id="ARBA00022553"/>
    </source>
</evidence>
<dbReference type="InterPro" id="IPR041464">
    <property type="entry name" value="TubC_N"/>
</dbReference>
<dbReference type="InterPro" id="IPR001242">
    <property type="entry name" value="Condensation_dom"/>
</dbReference>
<dbReference type="PROSITE" id="PS00012">
    <property type="entry name" value="PHOSPHOPANTETHEINE"/>
    <property type="match status" value="2"/>
</dbReference>
<dbReference type="Pfam" id="PF00501">
    <property type="entry name" value="AMP-binding"/>
    <property type="match status" value="1"/>
</dbReference>
<dbReference type="Pfam" id="PF00668">
    <property type="entry name" value="Condensation"/>
    <property type="match status" value="2"/>
</dbReference>
<dbReference type="GO" id="GO:0003824">
    <property type="term" value="F:catalytic activity"/>
    <property type="evidence" value="ECO:0007669"/>
    <property type="project" value="InterPro"/>
</dbReference>
<dbReference type="Pfam" id="PF00550">
    <property type="entry name" value="PP-binding"/>
    <property type="match status" value="2"/>
</dbReference>
<dbReference type="PROSITE" id="PS50075">
    <property type="entry name" value="CARRIER"/>
    <property type="match status" value="2"/>
</dbReference>
<evidence type="ECO:0000313" key="5">
    <source>
        <dbReference type="EMBL" id="CAH9061871.1"/>
    </source>
</evidence>
<dbReference type="NCBIfam" id="TIGR01733">
    <property type="entry name" value="AA-adenyl-dom"/>
    <property type="match status" value="1"/>
</dbReference>
<comment type="cofactor">
    <cofactor evidence="1">
        <name>pantetheine 4'-phosphate</name>
        <dbReference type="ChEBI" id="CHEBI:47942"/>
    </cofactor>
</comment>
<dbReference type="PANTHER" id="PTHR45398:SF1">
    <property type="entry name" value="ENZYME, PUTATIVE (JCVI)-RELATED"/>
    <property type="match status" value="1"/>
</dbReference>
<dbReference type="InterPro" id="IPR000873">
    <property type="entry name" value="AMP-dep_synth/lig_dom"/>
</dbReference>
<dbReference type="Gene3D" id="3.30.300.30">
    <property type="match status" value="1"/>
</dbReference>
<reference evidence="5" key="1">
    <citation type="submission" date="2022-07" db="EMBL/GenBank/DDBJ databases">
        <authorList>
            <person name="Criscuolo A."/>
        </authorList>
    </citation>
    <scope>NUCLEOTIDE SEQUENCE</scope>
    <source>
        <strain evidence="5">CIP111854</strain>
    </source>
</reference>
<name>A0A9W4R1A9_9GAMM</name>
<dbReference type="CDD" id="cd05930">
    <property type="entry name" value="A_NRPS"/>
    <property type="match status" value="1"/>
</dbReference>
<dbReference type="Proteomes" id="UP001152467">
    <property type="component" value="Unassembled WGS sequence"/>
</dbReference>
<evidence type="ECO:0000313" key="6">
    <source>
        <dbReference type="Proteomes" id="UP001152467"/>
    </source>
</evidence>
<dbReference type="SUPFAM" id="SSF56801">
    <property type="entry name" value="Acetyl-CoA synthetase-like"/>
    <property type="match status" value="1"/>
</dbReference>
<dbReference type="Gene3D" id="1.10.1200.10">
    <property type="entry name" value="ACP-like"/>
    <property type="match status" value="2"/>
</dbReference>
<keyword evidence="2" id="KW-0596">Phosphopantetheine</keyword>
<comment type="caution">
    <text evidence="5">The sequence shown here is derived from an EMBL/GenBank/DDBJ whole genome shotgun (WGS) entry which is preliminary data.</text>
</comment>
<keyword evidence="3" id="KW-0597">Phosphoprotein</keyword>